<dbReference type="PANTHER" id="PTHR13348:SF0">
    <property type="entry name" value="RIBONUCLEASE P PROTEIN SUBUNIT P29"/>
    <property type="match status" value="1"/>
</dbReference>
<evidence type="ECO:0000313" key="3">
    <source>
        <dbReference type="EMBL" id="KAG0273861.1"/>
    </source>
</evidence>
<gene>
    <name evidence="3" type="primary">POP4_1</name>
    <name evidence="3" type="ORF">BGZ96_004620</name>
</gene>
<dbReference type="Gene3D" id="2.30.30.210">
    <property type="entry name" value="Ribonuclease P/MRP, subunit p29"/>
    <property type="match status" value="1"/>
</dbReference>
<name>A0ABQ7JHY4_9FUNG</name>
<dbReference type="SUPFAM" id="SSF101744">
    <property type="entry name" value="Rof/RNase P subunit-like"/>
    <property type="match status" value="1"/>
</dbReference>
<dbReference type="EMBL" id="JAAAIM010002148">
    <property type="protein sequence ID" value="KAG0273861.1"/>
    <property type="molecule type" value="Genomic_DNA"/>
</dbReference>
<comment type="caution">
    <text evidence="3">The sequence shown here is derived from an EMBL/GenBank/DDBJ whole genome shotgun (WGS) entry which is preliminary data.</text>
</comment>
<reference evidence="3 4" key="1">
    <citation type="journal article" date="2020" name="Fungal Divers.">
        <title>Resolving the Mortierellaceae phylogeny through synthesis of multi-gene phylogenetics and phylogenomics.</title>
        <authorList>
            <person name="Vandepol N."/>
            <person name="Liber J."/>
            <person name="Desiro A."/>
            <person name="Na H."/>
            <person name="Kennedy M."/>
            <person name="Barry K."/>
            <person name="Grigoriev I.V."/>
            <person name="Miller A.N."/>
            <person name="O'Donnell K."/>
            <person name="Stajich J.E."/>
            <person name="Bonito G."/>
        </authorList>
    </citation>
    <scope>NUCLEOTIDE SEQUENCE [LARGE SCALE GENOMIC DNA]</scope>
    <source>
        <strain evidence="3 4">AD045</strain>
    </source>
</reference>
<sequence>DFHGAIVTVARSKCPTFIGVSGIVAQETENVFKIITPNNALRVVPKVNSVFTIHIRNSLFTLHGNQFRYRASQRSSKKFKSRPTIDL</sequence>
<dbReference type="InterPro" id="IPR002730">
    <property type="entry name" value="Rpp29/RNP1"/>
</dbReference>
<dbReference type="InterPro" id="IPR036980">
    <property type="entry name" value="RNase_P/MRP_Rpp29_sf"/>
</dbReference>
<feature type="non-terminal residue" evidence="3">
    <location>
        <position position="1"/>
    </location>
</feature>
<evidence type="ECO:0000313" key="4">
    <source>
        <dbReference type="Proteomes" id="UP001194696"/>
    </source>
</evidence>
<dbReference type="SMART" id="SM00538">
    <property type="entry name" value="POP4"/>
    <property type="match status" value="1"/>
</dbReference>
<evidence type="ECO:0000256" key="2">
    <source>
        <dbReference type="ARBA" id="ARBA00006181"/>
    </source>
</evidence>
<evidence type="ECO:0000256" key="1">
    <source>
        <dbReference type="ARBA" id="ARBA00004123"/>
    </source>
</evidence>
<organism evidence="3 4">
    <name type="scientific">Linnemannia gamsii</name>
    <dbReference type="NCBI Taxonomy" id="64522"/>
    <lineage>
        <taxon>Eukaryota</taxon>
        <taxon>Fungi</taxon>
        <taxon>Fungi incertae sedis</taxon>
        <taxon>Mucoromycota</taxon>
        <taxon>Mortierellomycotina</taxon>
        <taxon>Mortierellomycetes</taxon>
        <taxon>Mortierellales</taxon>
        <taxon>Mortierellaceae</taxon>
        <taxon>Linnemannia</taxon>
    </lineage>
</organism>
<comment type="similarity">
    <text evidence="2">Belongs to the eukaryotic/archaeal RNase P protein component 1 family.</text>
</comment>
<dbReference type="Pfam" id="PF01868">
    <property type="entry name" value="RNase_P-MRP_p29"/>
    <property type="match status" value="1"/>
</dbReference>
<protein>
    <submittedName>
        <fullName evidence="3">RNase P/RNase MRP complex subunit</fullName>
    </submittedName>
</protein>
<dbReference type="Proteomes" id="UP001194696">
    <property type="component" value="Unassembled WGS sequence"/>
</dbReference>
<accession>A0ABQ7JHY4</accession>
<proteinExistence type="inferred from homology"/>
<dbReference type="PANTHER" id="PTHR13348">
    <property type="entry name" value="RIBONUCLEASE P SUBUNIT P29"/>
    <property type="match status" value="1"/>
</dbReference>
<dbReference type="InterPro" id="IPR023534">
    <property type="entry name" value="Rof/RNase_P-like"/>
</dbReference>
<dbReference type="InterPro" id="IPR016848">
    <property type="entry name" value="RNase_P/MRP_Rpp29-subunit"/>
</dbReference>
<keyword evidence="4" id="KW-1185">Reference proteome</keyword>
<comment type="subcellular location">
    <subcellularLocation>
        <location evidence="1">Nucleus</location>
    </subcellularLocation>
</comment>